<proteinExistence type="predicted"/>
<dbReference type="EMBL" id="LCBN01000032">
    <property type="protein sequence ID" value="KKS13094.1"/>
    <property type="molecule type" value="Genomic_DNA"/>
</dbReference>
<dbReference type="PANTHER" id="PTHR40660">
    <property type="entry name" value="5'-PHOSPHATE OXIDASE PUTATIVE DOMAIN-CONTAINING PROTEIN-RELATED"/>
    <property type="match status" value="1"/>
</dbReference>
<dbReference type="InterPro" id="IPR011576">
    <property type="entry name" value="Pyridox_Oxase_N"/>
</dbReference>
<evidence type="ECO:0000313" key="3">
    <source>
        <dbReference type="Proteomes" id="UP000034753"/>
    </source>
</evidence>
<protein>
    <recommendedName>
        <fullName evidence="1">Pyridoxamine 5'-phosphate oxidase N-terminal domain-containing protein</fullName>
    </recommendedName>
</protein>
<dbReference type="Gene3D" id="2.30.110.10">
    <property type="entry name" value="Electron Transport, Fmn-binding Protein, Chain A"/>
    <property type="match status" value="1"/>
</dbReference>
<evidence type="ECO:0000313" key="2">
    <source>
        <dbReference type="EMBL" id="KKS13094.1"/>
    </source>
</evidence>
<dbReference type="InterPro" id="IPR012349">
    <property type="entry name" value="Split_barrel_FMN-bd"/>
</dbReference>
<dbReference type="AlphaFoldDB" id="A0A0G0WJV7"/>
<gene>
    <name evidence="2" type="ORF">UU67_C0032G0012</name>
</gene>
<feature type="domain" description="Pyridoxamine 5'-phosphate oxidase N-terminal" evidence="1">
    <location>
        <begin position="9"/>
        <end position="112"/>
    </location>
</feature>
<dbReference type="Pfam" id="PF01243">
    <property type="entry name" value="PNPOx_N"/>
    <property type="match status" value="1"/>
</dbReference>
<dbReference type="SUPFAM" id="SSF50475">
    <property type="entry name" value="FMN-binding split barrel"/>
    <property type="match status" value="1"/>
</dbReference>
<organism evidence="2 3">
    <name type="scientific">Candidatus Daviesbacteria bacterium GW2011_GWB1_41_5</name>
    <dbReference type="NCBI Taxonomy" id="1618429"/>
    <lineage>
        <taxon>Bacteria</taxon>
        <taxon>Candidatus Daviesiibacteriota</taxon>
    </lineage>
</organism>
<dbReference type="PANTHER" id="PTHR40660:SF1">
    <property type="entry name" value="5'-PHOSPHATE OXIDASE PUTATIVE DOMAIN-CONTAINING PROTEIN-RELATED"/>
    <property type="match status" value="1"/>
</dbReference>
<dbReference type="Proteomes" id="UP000034753">
    <property type="component" value="Unassembled WGS sequence"/>
</dbReference>
<evidence type="ECO:0000259" key="1">
    <source>
        <dbReference type="Pfam" id="PF01243"/>
    </source>
</evidence>
<reference evidence="2 3" key="1">
    <citation type="journal article" date="2015" name="Nature">
        <title>rRNA introns, odd ribosomes, and small enigmatic genomes across a large radiation of phyla.</title>
        <authorList>
            <person name="Brown C.T."/>
            <person name="Hug L.A."/>
            <person name="Thomas B.C."/>
            <person name="Sharon I."/>
            <person name="Castelle C.J."/>
            <person name="Singh A."/>
            <person name="Wilkins M.J."/>
            <person name="Williams K.H."/>
            <person name="Banfield J.F."/>
        </authorList>
    </citation>
    <scope>NUCLEOTIDE SEQUENCE [LARGE SCALE GENOMIC DNA]</scope>
</reference>
<comment type="caution">
    <text evidence="2">The sequence shown here is derived from an EMBL/GenBank/DDBJ whole genome shotgun (WGS) entry which is preliminary data.</text>
</comment>
<sequence>MNMDWKEAFKKGTELTLATCSLDRKPNANIVLSLGFVDGKLLIADAKMETTIRNLQENNKICVVVKEGGEYFKIKGNVEIFESGRYFDICNESDKKYSTKHAILITIEEVFDLDEVKKIV</sequence>
<name>A0A0G0WJV7_9BACT</name>
<accession>A0A0G0WJV7</accession>